<dbReference type="CDD" id="cd04590">
    <property type="entry name" value="CBS_pair_CorC_HlyC_assoc"/>
    <property type="match status" value="1"/>
</dbReference>
<organism evidence="10">
    <name type="scientific">uncultured Poseidoniia archaeon</name>
    <dbReference type="NCBI Taxonomy" id="1697135"/>
    <lineage>
        <taxon>Archaea</taxon>
        <taxon>Methanobacteriati</taxon>
        <taxon>Thermoplasmatota</taxon>
        <taxon>Candidatus Poseidoniia</taxon>
        <taxon>environmental samples</taxon>
    </lineage>
</organism>
<dbReference type="InterPro" id="IPR002550">
    <property type="entry name" value="CNNM"/>
</dbReference>
<evidence type="ECO:0000313" key="10">
    <source>
        <dbReference type="EMBL" id="ANV80131.1"/>
    </source>
</evidence>
<keyword evidence="3" id="KW-0677">Repeat</keyword>
<dbReference type="PANTHER" id="PTHR22777">
    <property type="entry name" value="HEMOLYSIN-RELATED"/>
    <property type="match status" value="1"/>
</dbReference>
<evidence type="ECO:0000256" key="7">
    <source>
        <dbReference type="PROSITE-ProRule" id="PRU00703"/>
    </source>
</evidence>
<feature type="transmembrane region" description="Helical" evidence="8">
    <location>
        <begin position="169"/>
        <end position="194"/>
    </location>
</feature>
<dbReference type="InterPro" id="IPR046342">
    <property type="entry name" value="CBS_dom_sf"/>
</dbReference>
<comment type="subcellular location">
    <subcellularLocation>
        <location evidence="1">Membrane</location>
        <topology evidence="1">Multi-pass membrane protein</topology>
    </subcellularLocation>
</comment>
<keyword evidence="4 8" id="KW-1133">Transmembrane helix</keyword>
<evidence type="ECO:0000259" key="9">
    <source>
        <dbReference type="PROSITE" id="PS51371"/>
    </source>
</evidence>
<evidence type="ECO:0000256" key="4">
    <source>
        <dbReference type="ARBA" id="ARBA00022989"/>
    </source>
</evidence>
<keyword evidence="6 8" id="KW-0472">Membrane</keyword>
<keyword evidence="5 7" id="KW-0129">CBS domain</keyword>
<dbReference type="AlphaFoldDB" id="A0A1B1TCY7"/>
<sequence>MIYLLHSTILITHRQWVNYTRTVRGFRKPMESSVFSSISSTFEATGEGSMALLIFYISLALGVSFLCSILEAVVLSIPHTYIAVMQKDKSKIGDLWSKLKDDDAVRPLTAILTLNTIAHTMGAAGVGSQVQMIYGEDSLTIASIILTLAVLFLSEIIPKTIGTAYWKQLAPVAGRILNVMTTALTILIIPIQWLKAILPKGSHSLVTRDDVAALADLGEEEGILEEDEETVIHNLLRLREITVEEVMTPRVVVTSFQCDSTIRTILEENTVIRFSRIPVFGESIDDINGIVIRSELLMAASRDEWDRKISEFTKPVKSIKGDNSVDDALDMFLTQRQQVAVVIDEFGGTAGLVTMEDVLETLLGEEIVDELDEVDDMRELAREQADTSEE</sequence>
<protein>
    <submittedName>
        <fullName evidence="10">Putative hemolysin protein</fullName>
    </submittedName>
</protein>
<dbReference type="InterPro" id="IPR044751">
    <property type="entry name" value="Ion_transp-like_CBS"/>
</dbReference>
<dbReference type="Pfam" id="PF00571">
    <property type="entry name" value="CBS"/>
    <property type="match status" value="1"/>
</dbReference>
<dbReference type="PROSITE" id="PS51371">
    <property type="entry name" value="CBS"/>
    <property type="match status" value="1"/>
</dbReference>
<dbReference type="GO" id="GO:0005886">
    <property type="term" value="C:plasma membrane"/>
    <property type="evidence" value="ECO:0007669"/>
    <property type="project" value="TreeGrafter"/>
</dbReference>
<dbReference type="PANTHER" id="PTHR22777:SF4">
    <property type="entry name" value="UPF0053 PROTEIN SLL1254"/>
    <property type="match status" value="1"/>
</dbReference>
<evidence type="ECO:0000256" key="6">
    <source>
        <dbReference type="ARBA" id="ARBA00023136"/>
    </source>
</evidence>
<dbReference type="SUPFAM" id="SSF54631">
    <property type="entry name" value="CBS-domain pair"/>
    <property type="match status" value="1"/>
</dbReference>
<dbReference type="Gene3D" id="3.10.580.10">
    <property type="entry name" value="CBS-domain"/>
    <property type="match status" value="1"/>
</dbReference>
<accession>A0A1B1TCY7</accession>
<keyword evidence="2 8" id="KW-0812">Transmembrane</keyword>
<reference evidence="10" key="2">
    <citation type="journal article" date="2015" name="ISME J.">
        <title>A new class of marine Euryarchaeota group II from the Mediterranean deep chlorophyll maximum.</title>
        <authorList>
            <person name="Martin-Cuadrado A.B."/>
            <person name="Garcia-Heredia I."/>
            <person name="Molto A.G."/>
            <person name="Lopez-Ubeda R."/>
            <person name="Kimes N."/>
            <person name="Lopez-Garcia P."/>
            <person name="Moreira D."/>
            <person name="Rodriguez-Valera F."/>
        </authorList>
    </citation>
    <scope>NUCLEOTIDE SEQUENCE</scope>
</reference>
<evidence type="ECO:0000256" key="5">
    <source>
        <dbReference type="ARBA" id="ARBA00023122"/>
    </source>
</evidence>
<name>A0A1B1TCY7_9ARCH</name>
<dbReference type="InterPro" id="IPR000644">
    <property type="entry name" value="CBS_dom"/>
</dbReference>
<evidence type="ECO:0000256" key="3">
    <source>
        <dbReference type="ARBA" id="ARBA00022737"/>
    </source>
</evidence>
<dbReference type="EMBL" id="KP211874">
    <property type="protein sequence ID" value="ANV80131.1"/>
    <property type="molecule type" value="Genomic_DNA"/>
</dbReference>
<evidence type="ECO:0000256" key="8">
    <source>
        <dbReference type="SAM" id="Phobius"/>
    </source>
</evidence>
<feature type="transmembrane region" description="Helical" evidence="8">
    <location>
        <begin position="53"/>
        <end position="84"/>
    </location>
</feature>
<evidence type="ECO:0000256" key="1">
    <source>
        <dbReference type="ARBA" id="ARBA00004141"/>
    </source>
</evidence>
<evidence type="ECO:0000256" key="2">
    <source>
        <dbReference type="ARBA" id="ARBA00022692"/>
    </source>
</evidence>
<reference evidence="10" key="1">
    <citation type="submission" date="2014-11" db="EMBL/GenBank/DDBJ databases">
        <authorList>
            <person name="Zhu J."/>
            <person name="Qi W."/>
            <person name="Song R."/>
        </authorList>
    </citation>
    <scope>NUCLEOTIDE SEQUENCE</scope>
</reference>
<feature type="domain" description="CBS" evidence="9">
    <location>
        <begin position="312"/>
        <end position="370"/>
    </location>
</feature>
<dbReference type="Pfam" id="PF01595">
    <property type="entry name" value="CNNM"/>
    <property type="match status" value="1"/>
</dbReference>
<feature type="transmembrane region" description="Helical" evidence="8">
    <location>
        <begin position="138"/>
        <end position="157"/>
    </location>
</feature>
<proteinExistence type="predicted"/>